<dbReference type="SUPFAM" id="SSF56672">
    <property type="entry name" value="DNA/RNA polymerases"/>
    <property type="match status" value="1"/>
</dbReference>
<evidence type="ECO:0000313" key="2">
    <source>
        <dbReference type="Proteomes" id="UP000504604"/>
    </source>
</evidence>
<dbReference type="Pfam" id="PF07727">
    <property type="entry name" value="RVT_2"/>
    <property type="match status" value="1"/>
</dbReference>
<sequence length="271" mass="30657">MATTAVGEITFCLVYVSETIIPVEINEETAQVSQYDPQENAQRRSFDLSVIEEAVSHGWLLQQMDVNSAFLHGCLDEDKYMELLEELSLKLTEFGFTQSAYDHCFFTKMTDTDLLALLVYVDNIVVTAPSLDLIQSIKLYLHSLFTIKDLGDARYFLGLKIARNSDDLYLAQTKYVQDIIRDIGMLSTKSVSTPFPLRLKLSDNCGPLHPQPDQYRRLMGVNCYLKGEQSKGLFFPSQSSFELTVYCDADRALCTDSRHSLLDTISSLELP</sequence>
<dbReference type="Proteomes" id="UP000504604">
    <property type="component" value="Linkage group LG5"/>
</dbReference>
<keyword evidence="2" id="KW-1185">Reference proteome</keyword>
<dbReference type="KEGG" id="sind:110012033"/>
<dbReference type="AlphaFoldDB" id="A0A8M8V111"/>
<protein>
    <submittedName>
        <fullName evidence="3">Uncharacterized protein LOC110012033</fullName>
    </submittedName>
</protein>
<gene>
    <name evidence="3" type="primary">LOC110012033</name>
</gene>
<name>A0A8M8V111_SESIN</name>
<dbReference type="InterPro" id="IPR043502">
    <property type="entry name" value="DNA/RNA_pol_sf"/>
</dbReference>
<evidence type="ECO:0000259" key="1">
    <source>
        <dbReference type="Pfam" id="PF07727"/>
    </source>
</evidence>
<proteinExistence type="predicted"/>
<dbReference type="OrthoDB" id="1301315at2759"/>
<evidence type="ECO:0000313" key="3">
    <source>
        <dbReference type="RefSeq" id="XP_020549776.1"/>
    </source>
</evidence>
<feature type="domain" description="Reverse transcriptase Ty1/copia-type" evidence="1">
    <location>
        <begin position="87"/>
        <end position="194"/>
    </location>
</feature>
<reference evidence="3" key="1">
    <citation type="submission" date="2025-08" db="UniProtKB">
        <authorList>
            <consortium name="RefSeq"/>
        </authorList>
    </citation>
    <scope>IDENTIFICATION</scope>
</reference>
<organism evidence="2 3">
    <name type="scientific">Sesamum indicum</name>
    <name type="common">Oriental sesame</name>
    <name type="synonym">Sesamum orientale</name>
    <dbReference type="NCBI Taxonomy" id="4182"/>
    <lineage>
        <taxon>Eukaryota</taxon>
        <taxon>Viridiplantae</taxon>
        <taxon>Streptophyta</taxon>
        <taxon>Embryophyta</taxon>
        <taxon>Tracheophyta</taxon>
        <taxon>Spermatophyta</taxon>
        <taxon>Magnoliopsida</taxon>
        <taxon>eudicotyledons</taxon>
        <taxon>Gunneridae</taxon>
        <taxon>Pentapetalae</taxon>
        <taxon>asterids</taxon>
        <taxon>lamiids</taxon>
        <taxon>Lamiales</taxon>
        <taxon>Pedaliaceae</taxon>
        <taxon>Sesamum</taxon>
    </lineage>
</organism>
<accession>A0A8M8V111</accession>
<dbReference type="RefSeq" id="XP_020549776.1">
    <property type="nucleotide sequence ID" value="XM_020694117.1"/>
</dbReference>
<dbReference type="InterPro" id="IPR013103">
    <property type="entry name" value="RVT_2"/>
</dbReference>
<dbReference type="GeneID" id="110012033"/>